<keyword evidence="4" id="KW-1185">Reference proteome</keyword>
<comment type="caution">
    <text evidence="3">The sequence shown here is derived from an EMBL/GenBank/DDBJ whole genome shotgun (WGS) entry which is preliminary data.</text>
</comment>
<evidence type="ECO:0000256" key="2">
    <source>
        <dbReference type="SAM" id="MobiDB-lite"/>
    </source>
</evidence>
<evidence type="ECO:0000256" key="1">
    <source>
        <dbReference type="SAM" id="Coils"/>
    </source>
</evidence>
<feature type="region of interest" description="Disordered" evidence="2">
    <location>
        <begin position="28"/>
        <end position="52"/>
    </location>
</feature>
<dbReference type="Proteomes" id="UP001642360">
    <property type="component" value="Unassembled WGS sequence"/>
</dbReference>
<evidence type="ECO:0000313" key="4">
    <source>
        <dbReference type="Proteomes" id="UP001642360"/>
    </source>
</evidence>
<name>A0ABC8V452_9AQUA</name>
<feature type="compositionally biased region" description="Polar residues" evidence="2">
    <location>
        <begin position="28"/>
        <end position="38"/>
    </location>
</feature>
<keyword evidence="1" id="KW-0175">Coiled coil</keyword>
<proteinExistence type="predicted"/>
<protein>
    <submittedName>
        <fullName evidence="3">Uncharacterized protein</fullName>
    </submittedName>
</protein>
<gene>
    <name evidence="3" type="ORF">ILEXP_LOCUS58737</name>
</gene>
<dbReference type="InterPro" id="IPR040348">
    <property type="entry name" value="POLAR-like"/>
</dbReference>
<feature type="coiled-coil region" evidence="1">
    <location>
        <begin position="361"/>
        <end position="388"/>
    </location>
</feature>
<evidence type="ECO:0000313" key="3">
    <source>
        <dbReference type="EMBL" id="CAK9188105.1"/>
    </source>
</evidence>
<organism evidence="3 4">
    <name type="scientific">Ilex paraguariensis</name>
    <name type="common">yerba mate</name>
    <dbReference type="NCBI Taxonomy" id="185542"/>
    <lineage>
        <taxon>Eukaryota</taxon>
        <taxon>Viridiplantae</taxon>
        <taxon>Streptophyta</taxon>
        <taxon>Embryophyta</taxon>
        <taxon>Tracheophyta</taxon>
        <taxon>Spermatophyta</taxon>
        <taxon>Magnoliopsida</taxon>
        <taxon>eudicotyledons</taxon>
        <taxon>Gunneridae</taxon>
        <taxon>Pentapetalae</taxon>
        <taxon>asterids</taxon>
        <taxon>campanulids</taxon>
        <taxon>Aquifoliales</taxon>
        <taxon>Aquifoliaceae</taxon>
        <taxon>Ilex</taxon>
    </lineage>
</organism>
<dbReference type="EMBL" id="CAUOFW020010291">
    <property type="protein sequence ID" value="CAK9188105.1"/>
    <property type="molecule type" value="Genomic_DNA"/>
</dbReference>
<dbReference type="AlphaFoldDB" id="A0ABC8V452"/>
<dbReference type="PANTHER" id="PTHR33476">
    <property type="entry name" value="EMB|CAB62613.1"/>
    <property type="match status" value="1"/>
</dbReference>
<feature type="coiled-coil region" evidence="1">
    <location>
        <begin position="190"/>
        <end position="217"/>
    </location>
</feature>
<accession>A0ABC8V452</accession>
<sequence length="455" mass="50237">MWQVLVTAAVAGSGFFAKKLLNTNATESITDSEQTNPKCDQPKKSQHSFDNSAHPQVSILPIIDDQNRNTDLQTIFRFSSIQGSKGGDGSRLRKKSGCGSRWIRGNVEGFKNGGSGKVDKKCGFVNGGEEGVVVDHRKSGKRFAVCLKKRRTGKNASAKCESCASKDNSIFGWGLGVGMMCMMSAGKAETDKLNMAMDETKKVVQELKNELSKRKSLRNMHVLSSKSAVSTTLNTIRGQHVHPVLLKSSTNNGDDFVIPSLPVTDEGECASSVLTEEPQPEMDQLEAEFESELQKLPWCTIEPSGLEERISDTCKVDPEKMLQNEVSAKEFHEPDDQNSNSFQFGGVCPSELDQKLCHLLIDQQESQILDLESQLQCTNTKLHEKEVELEALRDCIRRLTQFSLASASDEETEAKVEDYKAGAMDDEKKMGLESTKSAVGMKRAMDFDLYDCHSN</sequence>
<reference evidence="3 4" key="1">
    <citation type="submission" date="2024-02" db="EMBL/GenBank/DDBJ databases">
        <authorList>
            <person name="Vignale AGUSTIN F."/>
            <person name="Sosa J E."/>
            <person name="Modenutti C."/>
        </authorList>
    </citation>
    <scope>NUCLEOTIDE SEQUENCE [LARGE SCALE GENOMIC DNA]</scope>
</reference>
<dbReference type="PANTHER" id="PTHR33476:SF4">
    <property type="entry name" value="POLAR LOCALIZATION DURING ASYMMETRIC DIVISION AND PROTEIN"/>
    <property type="match status" value="1"/>
</dbReference>